<organism evidence="2 3">
    <name type="scientific">Bdellovibrio svalbardensis</name>
    <dbReference type="NCBI Taxonomy" id="2972972"/>
    <lineage>
        <taxon>Bacteria</taxon>
        <taxon>Pseudomonadati</taxon>
        <taxon>Bdellovibrionota</taxon>
        <taxon>Bdellovibrionia</taxon>
        <taxon>Bdellovibrionales</taxon>
        <taxon>Pseudobdellovibrionaceae</taxon>
        <taxon>Bdellovibrio</taxon>
    </lineage>
</organism>
<evidence type="ECO:0000313" key="3">
    <source>
        <dbReference type="Proteomes" id="UP001152321"/>
    </source>
</evidence>
<proteinExistence type="predicted"/>
<keyword evidence="1" id="KW-0732">Signal</keyword>
<reference evidence="2" key="1">
    <citation type="submission" date="2022-08" db="EMBL/GenBank/DDBJ databases">
        <title>Novel Bdellovibrio Species Isolated from Svalbard: Designation Bdellovibrio svalbardensis.</title>
        <authorList>
            <person name="Mitchell R.J."/>
            <person name="Choi S.Y."/>
        </authorList>
    </citation>
    <scope>NUCLEOTIDE SEQUENCE</scope>
    <source>
        <strain evidence="2">PAP01</strain>
    </source>
</reference>
<dbReference type="Proteomes" id="UP001152321">
    <property type="component" value="Unassembled WGS sequence"/>
</dbReference>
<comment type="caution">
    <text evidence="2">The sequence shown here is derived from an EMBL/GenBank/DDBJ whole genome shotgun (WGS) entry which is preliminary data.</text>
</comment>
<feature type="signal peptide" evidence="1">
    <location>
        <begin position="1"/>
        <end position="21"/>
    </location>
</feature>
<feature type="chain" id="PRO_5045372157" evidence="1">
    <location>
        <begin position="22"/>
        <end position="258"/>
    </location>
</feature>
<sequence length="258" mass="27974">MTISKILVVLFLTAFTTSSWAGEMVSSPSPAYLQKANLLSRSLMMSSGEIKISDRKIPGSVKTATALFKKVCEPSMDNYRYSKSVESKTDGEITLLNFQCETREDISGRPETVQFVASLDKYNILLDLQILQLNSSLADSREFNLEEGGEVFVAVAAGTLASGLLAKGIYPDQNDKVLHAIVGSLIASSSAAIAYYGFDVSKNKSFWIGVASGIIAGILKEVYDSHHRDKHTVDSQDAVATGIGGVTGAFMIRFKFEF</sequence>
<dbReference type="RefSeq" id="WP_277578216.1">
    <property type="nucleotide sequence ID" value="NZ_JANRMI010000003.1"/>
</dbReference>
<accession>A0ABT6DNN2</accession>
<name>A0ABT6DNN2_9BACT</name>
<dbReference type="EMBL" id="JANRMI010000003">
    <property type="protein sequence ID" value="MDG0816738.1"/>
    <property type="molecule type" value="Genomic_DNA"/>
</dbReference>
<protein>
    <submittedName>
        <fullName evidence="2">Uncharacterized protein</fullName>
    </submittedName>
</protein>
<evidence type="ECO:0000313" key="2">
    <source>
        <dbReference type="EMBL" id="MDG0816738.1"/>
    </source>
</evidence>
<keyword evidence="3" id="KW-1185">Reference proteome</keyword>
<evidence type="ECO:0000256" key="1">
    <source>
        <dbReference type="SAM" id="SignalP"/>
    </source>
</evidence>
<gene>
    <name evidence="2" type="ORF">NWE73_10210</name>
</gene>